<dbReference type="Pfam" id="PF03016">
    <property type="entry name" value="Exostosin_GT47"/>
    <property type="match status" value="1"/>
</dbReference>
<keyword evidence="5" id="KW-0333">Golgi apparatus</keyword>
<dbReference type="PANTHER" id="PTHR11062">
    <property type="entry name" value="EXOSTOSIN HEPARAN SULFATE GLYCOSYLTRANSFERASE -RELATED"/>
    <property type="match status" value="1"/>
</dbReference>
<dbReference type="InParanoid" id="A0A804RBI5"/>
<evidence type="ECO:0000256" key="2">
    <source>
        <dbReference type="ARBA" id="ARBA00010271"/>
    </source>
</evidence>
<reference evidence="8" key="1">
    <citation type="journal article" date="2009" name="Science">
        <title>The B73 maize genome: complexity, diversity, and dynamics.</title>
        <authorList>
            <person name="Schnable P.S."/>
            <person name="Ware D."/>
            <person name="Fulton R.S."/>
            <person name="Stein J.C."/>
            <person name="Wei F."/>
            <person name="Pasternak S."/>
            <person name="Liang C."/>
            <person name="Zhang J."/>
            <person name="Fulton L."/>
            <person name="Graves T.A."/>
            <person name="Minx P."/>
            <person name="Reily A.D."/>
            <person name="Courtney L."/>
            <person name="Kruchowski S.S."/>
            <person name="Tomlinson C."/>
            <person name="Strong C."/>
            <person name="Delehaunty K."/>
            <person name="Fronick C."/>
            <person name="Courtney B."/>
            <person name="Rock S.M."/>
            <person name="Belter E."/>
            <person name="Du F."/>
            <person name="Kim K."/>
            <person name="Abbott R.M."/>
            <person name="Cotton M."/>
            <person name="Levy A."/>
            <person name="Marchetto P."/>
            <person name="Ochoa K."/>
            <person name="Jackson S.M."/>
            <person name="Gillam B."/>
            <person name="Chen W."/>
            <person name="Yan L."/>
            <person name="Higginbotham J."/>
            <person name="Cardenas M."/>
            <person name="Waligorski J."/>
            <person name="Applebaum E."/>
            <person name="Phelps L."/>
            <person name="Falcone J."/>
            <person name="Kanchi K."/>
            <person name="Thane T."/>
            <person name="Scimone A."/>
            <person name="Thane N."/>
            <person name="Henke J."/>
            <person name="Wang T."/>
            <person name="Ruppert J."/>
            <person name="Shah N."/>
            <person name="Rotter K."/>
            <person name="Hodges J."/>
            <person name="Ingenthron E."/>
            <person name="Cordes M."/>
            <person name="Kohlberg S."/>
            <person name="Sgro J."/>
            <person name="Delgado B."/>
            <person name="Mead K."/>
            <person name="Chinwalla A."/>
            <person name="Leonard S."/>
            <person name="Crouse K."/>
            <person name="Collura K."/>
            <person name="Kudrna D."/>
            <person name="Currie J."/>
            <person name="He R."/>
            <person name="Angelova A."/>
            <person name="Rajasekar S."/>
            <person name="Mueller T."/>
            <person name="Lomeli R."/>
            <person name="Scara G."/>
            <person name="Ko A."/>
            <person name="Delaney K."/>
            <person name="Wissotski M."/>
            <person name="Lopez G."/>
            <person name="Campos D."/>
            <person name="Braidotti M."/>
            <person name="Ashley E."/>
            <person name="Golser W."/>
            <person name="Kim H."/>
            <person name="Lee S."/>
            <person name="Lin J."/>
            <person name="Dujmic Z."/>
            <person name="Kim W."/>
            <person name="Talag J."/>
            <person name="Zuccolo A."/>
            <person name="Fan C."/>
            <person name="Sebastian A."/>
            <person name="Kramer M."/>
            <person name="Spiegel L."/>
            <person name="Nascimento L."/>
            <person name="Zutavern T."/>
            <person name="Miller B."/>
            <person name="Ambroise C."/>
            <person name="Muller S."/>
            <person name="Spooner W."/>
            <person name="Narechania A."/>
            <person name="Ren L."/>
            <person name="Wei S."/>
            <person name="Kumari S."/>
            <person name="Faga B."/>
            <person name="Levy M.J."/>
            <person name="McMahan L."/>
            <person name="Van Buren P."/>
            <person name="Vaughn M.W."/>
            <person name="Ying K."/>
            <person name="Yeh C.-T."/>
            <person name="Emrich S.J."/>
            <person name="Jia Y."/>
            <person name="Kalyanaraman A."/>
            <person name="Hsia A.-P."/>
            <person name="Barbazuk W.B."/>
            <person name="Baucom R.S."/>
            <person name="Brutnell T.P."/>
            <person name="Carpita N.C."/>
            <person name="Chaparro C."/>
            <person name="Chia J.-M."/>
            <person name="Deragon J.-M."/>
            <person name="Estill J.C."/>
            <person name="Fu Y."/>
            <person name="Jeddeloh J.A."/>
            <person name="Han Y."/>
            <person name="Lee H."/>
            <person name="Li P."/>
            <person name="Lisch D.R."/>
            <person name="Liu S."/>
            <person name="Liu Z."/>
            <person name="Nagel D.H."/>
            <person name="McCann M.C."/>
            <person name="SanMiguel P."/>
            <person name="Myers A.M."/>
            <person name="Nettleton D."/>
            <person name="Nguyen J."/>
            <person name="Penning B.W."/>
            <person name="Ponnala L."/>
            <person name="Schneider K.L."/>
            <person name="Schwartz D.C."/>
            <person name="Sharma A."/>
            <person name="Soderlund C."/>
            <person name="Springer N.M."/>
            <person name="Sun Q."/>
            <person name="Wang H."/>
            <person name="Waterman M."/>
            <person name="Westerman R."/>
            <person name="Wolfgruber T.K."/>
            <person name="Yang L."/>
            <person name="Yu Y."/>
            <person name="Zhang L."/>
            <person name="Zhou S."/>
            <person name="Zhu Q."/>
            <person name="Bennetzen J.L."/>
            <person name="Dawe R.K."/>
            <person name="Jiang J."/>
            <person name="Jiang N."/>
            <person name="Presting G.G."/>
            <person name="Wessler S.R."/>
            <person name="Aluru S."/>
            <person name="Martienssen R.A."/>
            <person name="Clifton S.W."/>
            <person name="McCombie W.R."/>
            <person name="Wing R.A."/>
            <person name="Wilson R.K."/>
        </authorList>
    </citation>
    <scope>NUCLEOTIDE SEQUENCE [LARGE SCALE GENOMIC DNA]</scope>
    <source>
        <strain evidence="8">cv. B73</strain>
    </source>
</reference>
<evidence type="ECO:0000256" key="1">
    <source>
        <dbReference type="ARBA" id="ARBA00004323"/>
    </source>
</evidence>
<proteinExistence type="inferred from homology"/>
<evidence type="ECO:0000256" key="3">
    <source>
        <dbReference type="ARBA" id="ARBA00022676"/>
    </source>
</evidence>
<keyword evidence="3" id="KW-0328">Glycosyltransferase</keyword>
<dbReference type="AlphaFoldDB" id="A0A804RBI5"/>
<dbReference type="PANTHER" id="PTHR11062:SF229">
    <property type="entry name" value="GLUCURONOXYLAN GLUCURONOSYLTRANSFERASE IRX7-RELATED"/>
    <property type="match status" value="1"/>
</dbReference>
<accession>A0A804RBI5</accession>
<evidence type="ECO:0000256" key="5">
    <source>
        <dbReference type="ARBA" id="ARBA00023034"/>
    </source>
</evidence>
<evidence type="ECO:0000259" key="6">
    <source>
        <dbReference type="Pfam" id="PF03016"/>
    </source>
</evidence>
<sequence length="212" mass="22999">MGDPRPRRSPAAPTLADKLRKHSTWLLLLLWFAVSLALFLSATPPAAAPLRRSSFLRSKPRALAATGAAAAPPVRIYVYDLPARFNRDWAVADARCARHLFAAEVAVHEALLAYTGRAARPEDADLFFVPVYVSCNFSTPNGFPSLSHARGMLADAVDLVQAGMPYWNRSAGADHVFVASHDFGACFHPMVSVSGEKLPTFSGLSLLRWVVA</sequence>
<dbReference type="GO" id="GO:0000139">
    <property type="term" value="C:Golgi membrane"/>
    <property type="evidence" value="ECO:0007669"/>
    <property type="project" value="UniProtKB-SubCell"/>
</dbReference>
<dbReference type="Gramene" id="Zm00001eb404300_T001">
    <property type="protein sequence ID" value="Zm00001eb404300_P001"/>
    <property type="gene ID" value="Zm00001eb404300"/>
</dbReference>
<dbReference type="InterPro" id="IPR040911">
    <property type="entry name" value="Exostosin_GT47"/>
</dbReference>
<keyword evidence="4" id="KW-0735">Signal-anchor</keyword>
<dbReference type="InterPro" id="IPR004263">
    <property type="entry name" value="Exostosin"/>
</dbReference>
<evidence type="ECO:0000313" key="7">
    <source>
        <dbReference type="EnsemblPlants" id="Zm00001eb404300_P001"/>
    </source>
</evidence>
<evidence type="ECO:0000256" key="4">
    <source>
        <dbReference type="ARBA" id="ARBA00022968"/>
    </source>
</evidence>
<keyword evidence="4" id="KW-0812">Transmembrane</keyword>
<reference evidence="7" key="2">
    <citation type="submission" date="2019-07" db="EMBL/GenBank/DDBJ databases">
        <authorList>
            <person name="Seetharam A."/>
            <person name="Woodhouse M."/>
            <person name="Cannon E."/>
        </authorList>
    </citation>
    <scope>NUCLEOTIDE SEQUENCE [LARGE SCALE GENOMIC DNA]</scope>
    <source>
        <strain evidence="7">cv. B73</strain>
    </source>
</reference>
<evidence type="ECO:0000313" key="8">
    <source>
        <dbReference type="Proteomes" id="UP000007305"/>
    </source>
</evidence>
<organism evidence="7 8">
    <name type="scientific">Zea mays</name>
    <name type="common">Maize</name>
    <dbReference type="NCBI Taxonomy" id="4577"/>
    <lineage>
        <taxon>Eukaryota</taxon>
        <taxon>Viridiplantae</taxon>
        <taxon>Streptophyta</taxon>
        <taxon>Embryophyta</taxon>
        <taxon>Tracheophyta</taxon>
        <taxon>Spermatophyta</taxon>
        <taxon>Magnoliopsida</taxon>
        <taxon>Liliopsida</taxon>
        <taxon>Poales</taxon>
        <taxon>Poaceae</taxon>
        <taxon>PACMAD clade</taxon>
        <taxon>Panicoideae</taxon>
        <taxon>Andropogonodae</taxon>
        <taxon>Andropogoneae</taxon>
        <taxon>Tripsacinae</taxon>
        <taxon>Zea</taxon>
    </lineage>
</organism>
<keyword evidence="3" id="KW-0808">Transferase</keyword>
<keyword evidence="8" id="KW-1185">Reference proteome</keyword>
<name>A0A804RBI5_MAIZE</name>
<comment type="subcellular location">
    <subcellularLocation>
        <location evidence="1">Golgi apparatus membrane</location>
        <topology evidence="1">Single-pass type II membrane protein</topology>
    </subcellularLocation>
</comment>
<comment type="similarity">
    <text evidence="2">Belongs to the glycosyltransferase 47 family.</text>
</comment>
<reference evidence="7" key="3">
    <citation type="submission" date="2021-05" db="UniProtKB">
        <authorList>
            <consortium name="EnsemblPlants"/>
        </authorList>
    </citation>
    <scope>IDENTIFICATION</scope>
    <source>
        <strain evidence="7">cv. B73</strain>
    </source>
</reference>
<protein>
    <recommendedName>
        <fullName evidence="6">Exostosin GT47 domain-containing protein</fullName>
    </recommendedName>
</protein>
<dbReference type="EnsemblPlants" id="Zm00001eb404300_T001">
    <property type="protein sequence ID" value="Zm00001eb404300_P001"/>
    <property type="gene ID" value="Zm00001eb404300"/>
</dbReference>
<dbReference type="Proteomes" id="UP000007305">
    <property type="component" value="Chromosome 9"/>
</dbReference>
<feature type="domain" description="Exostosin GT47" evidence="6">
    <location>
        <begin position="72"/>
        <end position="188"/>
    </location>
</feature>
<dbReference type="FunCoup" id="A0A804RBI5">
    <property type="interactions" value="473"/>
</dbReference>
<dbReference type="GO" id="GO:0016757">
    <property type="term" value="F:glycosyltransferase activity"/>
    <property type="evidence" value="ECO:0007669"/>
    <property type="project" value="UniProtKB-KW"/>
</dbReference>